<organism evidence="2">
    <name type="scientific">freshwater metagenome</name>
    <dbReference type="NCBI Taxonomy" id="449393"/>
    <lineage>
        <taxon>unclassified sequences</taxon>
        <taxon>metagenomes</taxon>
        <taxon>ecological metagenomes</taxon>
    </lineage>
</organism>
<dbReference type="EMBL" id="CAFBMK010000038">
    <property type="protein sequence ID" value="CAB4906733.1"/>
    <property type="molecule type" value="Genomic_DNA"/>
</dbReference>
<proteinExistence type="predicted"/>
<gene>
    <name evidence="2" type="ORF">UFOPK3564_00936</name>
</gene>
<feature type="region of interest" description="Disordered" evidence="1">
    <location>
        <begin position="250"/>
        <end position="269"/>
    </location>
</feature>
<name>A0A6J7GR28_9ZZZZ</name>
<reference evidence="2" key="1">
    <citation type="submission" date="2020-05" db="EMBL/GenBank/DDBJ databases">
        <authorList>
            <person name="Chiriac C."/>
            <person name="Salcher M."/>
            <person name="Ghai R."/>
            <person name="Kavagutti S V."/>
        </authorList>
    </citation>
    <scope>NUCLEOTIDE SEQUENCE</scope>
</reference>
<feature type="region of interest" description="Disordered" evidence="1">
    <location>
        <begin position="334"/>
        <end position="358"/>
    </location>
</feature>
<evidence type="ECO:0000256" key="1">
    <source>
        <dbReference type="SAM" id="MobiDB-lite"/>
    </source>
</evidence>
<dbReference type="AlphaFoldDB" id="A0A6J7GR28"/>
<accession>A0A6J7GR28</accession>
<protein>
    <submittedName>
        <fullName evidence="2">Unannotated protein</fullName>
    </submittedName>
</protein>
<evidence type="ECO:0000313" key="2">
    <source>
        <dbReference type="EMBL" id="CAB4906733.1"/>
    </source>
</evidence>
<sequence>MNSWFADYPAEHQHELRRRLGSKRDHEFRSAWFELYLHALHRALEWAAEVHPDLPDTESHPDFRLRRGASVMLLEATAIGDGMDSGRAKRRAQVTDSVEAIASPDFGLILSIEQEGAELPRMGYVRKRVAQWLATLDWEHERPLAEKNANHELLPQHLDKADDWRFSFRAWPRMQAHRGERAPTVVAGPSDGGVFDHGGRLKHALEKKAKKYGATAEPIVIAVALSGMAIGREDVATALFGPTIGVAQPDGNVRTSDRRGDGLWSSSGSPRNTQIAGVLVFGEDLQPWSITRQSPELWLHPEPDTPIPEVPWDQVRLIGAAVVHKRGTFDPSGLFDLPGWPDTRPHGDWPGNPFEEQP</sequence>